<evidence type="ECO:0000313" key="3">
    <source>
        <dbReference type="Proteomes" id="UP000297613"/>
    </source>
</evidence>
<evidence type="ECO:0000256" key="1">
    <source>
        <dbReference type="SAM" id="SignalP"/>
    </source>
</evidence>
<dbReference type="RefSeq" id="WP_135572035.1">
    <property type="nucleotide sequence ID" value="NZ_RQGK01000072.1"/>
</dbReference>
<dbReference type="Proteomes" id="UP000297613">
    <property type="component" value="Unassembled WGS sequence"/>
</dbReference>
<comment type="caution">
    <text evidence="2">The sequence shown here is derived from an EMBL/GenBank/DDBJ whole genome shotgun (WGS) entry which is preliminary data.</text>
</comment>
<protein>
    <recommendedName>
        <fullName evidence="4">Outer membrane protein beta-barrel domain-containing protein</fullName>
    </recommendedName>
</protein>
<evidence type="ECO:0008006" key="4">
    <source>
        <dbReference type="Google" id="ProtNLM"/>
    </source>
</evidence>
<keyword evidence="1" id="KW-0732">Signal</keyword>
<feature type="chain" id="PRO_5044426027" description="Outer membrane protein beta-barrel domain-containing protein" evidence="1">
    <location>
        <begin position="24"/>
        <end position="251"/>
    </location>
</feature>
<gene>
    <name evidence="2" type="ORF">EHQ83_00360</name>
</gene>
<sequence length="251" mass="28908">MKFKHPICKLAFLLCIQFLFLHAETLSAEPNDSELSAIAGSQRERRNEKRFYIGGFGIKELSWFQVGYNLSERFSISFLAHQRFRADHFDLDRTGYQPGAAAFSLQNKEYTLNQYTIAFEWFPFSIPYYLSLGVGQEFYFQRDRKNEFWVYADGSADGKSWTYSISNKRAYAAPGAGIRYVFSSGIFLNGGFNVLLFANNSAHVQRENISFYNQKPDPAILERIWKDGKEQERDRARGIGIQLFLSVGISL</sequence>
<dbReference type="EMBL" id="RQGM01000003">
    <property type="protein sequence ID" value="TGL90044.1"/>
    <property type="molecule type" value="Genomic_DNA"/>
</dbReference>
<feature type="signal peptide" evidence="1">
    <location>
        <begin position="1"/>
        <end position="23"/>
    </location>
</feature>
<name>A0A6N4QCN1_9LEPT</name>
<organism evidence="2 3">
    <name type="scientific">Leptospira yasudae</name>
    <dbReference type="NCBI Taxonomy" id="2202201"/>
    <lineage>
        <taxon>Bacteria</taxon>
        <taxon>Pseudomonadati</taxon>
        <taxon>Spirochaetota</taxon>
        <taxon>Spirochaetia</taxon>
        <taxon>Leptospirales</taxon>
        <taxon>Leptospiraceae</taxon>
        <taxon>Leptospira</taxon>
    </lineage>
</organism>
<accession>A0A6N4QCN1</accession>
<evidence type="ECO:0000313" key="2">
    <source>
        <dbReference type="EMBL" id="TGL90044.1"/>
    </source>
</evidence>
<proteinExistence type="predicted"/>
<reference evidence="2 3" key="1">
    <citation type="journal article" date="2019" name="PLoS Negl. Trop. Dis.">
        <title>Revisiting the worldwide diversity of Leptospira species in the environment.</title>
        <authorList>
            <person name="Vincent A.T."/>
            <person name="Schiettekatte O."/>
            <person name="Bourhy P."/>
            <person name="Veyrier F.J."/>
            <person name="Picardeau M."/>
        </authorList>
    </citation>
    <scope>NUCLEOTIDE SEQUENCE [LARGE SCALE GENOMIC DNA]</scope>
    <source>
        <strain evidence="2 3">201702445</strain>
    </source>
</reference>
<dbReference type="AlphaFoldDB" id="A0A6N4QCN1"/>